<keyword evidence="1" id="KW-0175">Coiled coil</keyword>
<gene>
    <name evidence="4" type="ORF">IAC29_02520</name>
</gene>
<comment type="caution">
    <text evidence="4">The sequence shown here is derived from an EMBL/GenBank/DDBJ whole genome shotgun (WGS) entry which is preliminary data.</text>
</comment>
<evidence type="ECO:0000313" key="4">
    <source>
        <dbReference type="EMBL" id="MBO8448130.1"/>
    </source>
</evidence>
<reference evidence="4" key="2">
    <citation type="journal article" date="2021" name="PeerJ">
        <title>Extensive microbial diversity within the chicken gut microbiome revealed by metagenomics and culture.</title>
        <authorList>
            <person name="Gilroy R."/>
            <person name="Ravi A."/>
            <person name="Getino M."/>
            <person name="Pursley I."/>
            <person name="Horton D.L."/>
            <person name="Alikhan N.F."/>
            <person name="Baker D."/>
            <person name="Gharbi K."/>
            <person name="Hall N."/>
            <person name="Watson M."/>
            <person name="Adriaenssens E.M."/>
            <person name="Foster-Nyarko E."/>
            <person name="Jarju S."/>
            <person name="Secka A."/>
            <person name="Antonio M."/>
            <person name="Oren A."/>
            <person name="Chaudhuri R.R."/>
            <person name="La Ragione R."/>
            <person name="Hildebrand F."/>
            <person name="Pallen M.J."/>
        </authorList>
    </citation>
    <scope>NUCLEOTIDE SEQUENCE</scope>
    <source>
        <strain evidence="4">20514</strain>
    </source>
</reference>
<reference evidence="4" key="1">
    <citation type="submission" date="2020-10" db="EMBL/GenBank/DDBJ databases">
        <authorList>
            <person name="Gilroy R."/>
        </authorList>
    </citation>
    <scope>NUCLEOTIDE SEQUENCE</scope>
    <source>
        <strain evidence="4">20514</strain>
    </source>
</reference>
<name>A0A9D9EK90_9BACT</name>
<accession>A0A9D9EK90</accession>
<dbReference type="AlphaFoldDB" id="A0A9D9EK90"/>
<feature type="region of interest" description="Disordered" evidence="2">
    <location>
        <begin position="1"/>
        <end position="24"/>
    </location>
</feature>
<feature type="coiled-coil region" evidence="1">
    <location>
        <begin position="569"/>
        <end position="630"/>
    </location>
</feature>
<feature type="region of interest" description="Disordered" evidence="2">
    <location>
        <begin position="72"/>
        <end position="143"/>
    </location>
</feature>
<evidence type="ECO:0000259" key="3">
    <source>
        <dbReference type="PROSITE" id="PS51060"/>
    </source>
</evidence>
<evidence type="ECO:0000313" key="5">
    <source>
        <dbReference type="Proteomes" id="UP000810252"/>
    </source>
</evidence>
<protein>
    <submittedName>
        <fullName evidence="4">DUF349 domain-containing protein</fullName>
    </submittedName>
</protein>
<feature type="domain" description="PARP alpha-helical" evidence="3">
    <location>
        <begin position="566"/>
        <end position="634"/>
    </location>
</feature>
<dbReference type="InterPro" id="IPR007139">
    <property type="entry name" value="DUF349"/>
</dbReference>
<evidence type="ECO:0000256" key="1">
    <source>
        <dbReference type="SAM" id="Coils"/>
    </source>
</evidence>
<sequence length="634" mass="73596">MSEEKNPEVLDVATEVPENDENTQINYSEKSLAELADMFMDLARNPERMKMNKEAEAIKSAFYKTLAREKAAAGIEEPGIVEPQDEVAADMEEAQDGTAAEDAAPSVPVETASAGETGSAEEVPSPETAAEEPQEPATVSENPFAEIERGFKALYNAYRKERAEYNRQQEKEREHNLELKEAVIRDLKALIEKQEDVNRTFPEFREIQNRWRSIGPVPVQSFRNLNDTYQLYVEQFYDMVKINRELRDLDFKKNLEVKTGFCEQAEKLAGSENVVESFKELQKLHEQWKEFGPVAKEFREQIWDRFKAATAVINKKYQAYFEGLKEQHAENLAAKTGLCEQVEEIASREDISAPQWNTLSKEIEEIQKKWKTIGFASKKENQKIYDRFRAACDKFFERKREFYAGYKENMNANLEKKIALCEAAEALKDSTDWKKTTNQLINLQKQWKEIGAVPRKKSEQLWKRFRAACDAFFNERDRNVKPENDFYGNLKAKQHLVDEIAAYELSSDEDENIEAMNGFMQRWQEIGFVPFKEKDNIAGKYKDALQEKFGDLVSRARRTRYAKAPKSEKERLVQKYLKKEQDITTYENNIGFFAMSKNSEPLIRQMRERIEQAKKELKELEEQIRAIDSASDAE</sequence>
<feature type="compositionally biased region" description="Acidic residues" evidence="2">
    <location>
        <begin position="83"/>
        <end position="95"/>
    </location>
</feature>
<organism evidence="4 5">
    <name type="scientific">Candidatus Cryptobacteroides merdigallinarum</name>
    <dbReference type="NCBI Taxonomy" id="2840770"/>
    <lineage>
        <taxon>Bacteria</taxon>
        <taxon>Pseudomonadati</taxon>
        <taxon>Bacteroidota</taxon>
        <taxon>Bacteroidia</taxon>
        <taxon>Bacteroidales</taxon>
        <taxon>Candidatus Cryptobacteroides</taxon>
    </lineage>
</organism>
<dbReference type="Proteomes" id="UP000810252">
    <property type="component" value="Unassembled WGS sequence"/>
</dbReference>
<dbReference type="PROSITE" id="PS51060">
    <property type="entry name" value="PARP_ALPHA_HD"/>
    <property type="match status" value="1"/>
</dbReference>
<dbReference type="InterPro" id="IPR004102">
    <property type="entry name" value="Poly(ADP-ribose)pol_reg_dom"/>
</dbReference>
<evidence type="ECO:0000256" key="2">
    <source>
        <dbReference type="SAM" id="MobiDB-lite"/>
    </source>
</evidence>
<dbReference type="EMBL" id="JADIMQ010000039">
    <property type="protein sequence ID" value="MBO8448130.1"/>
    <property type="molecule type" value="Genomic_DNA"/>
</dbReference>
<dbReference type="GO" id="GO:0003950">
    <property type="term" value="F:NAD+ poly-ADP-ribosyltransferase activity"/>
    <property type="evidence" value="ECO:0007669"/>
    <property type="project" value="InterPro"/>
</dbReference>
<dbReference type="Pfam" id="PF03993">
    <property type="entry name" value="DUF349"/>
    <property type="match status" value="5"/>
</dbReference>
<proteinExistence type="predicted"/>
<feature type="coiled-coil region" evidence="1">
    <location>
        <begin position="155"/>
        <end position="197"/>
    </location>
</feature>